<protein>
    <submittedName>
        <fullName evidence="1">DUF748 domain-containing protein</fullName>
    </submittedName>
</protein>
<dbReference type="InterPro" id="IPR036737">
    <property type="entry name" value="OmpA-like_sf"/>
</dbReference>
<evidence type="ECO:0000313" key="2">
    <source>
        <dbReference type="Proteomes" id="UP001606134"/>
    </source>
</evidence>
<dbReference type="Gene3D" id="3.30.1330.60">
    <property type="entry name" value="OmpA-like domain"/>
    <property type="match status" value="1"/>
</dbReference>
<dbReference type="PANTHER" id="PTHR30441:SF8">
    <property type="entry name" value="DUF748 DOMAIN-CONTAINING PROTEIN"/>
    <property type="match status" value="1"/>
</dbReference>
<comment type="caution">
    <text evidence="1">The sequence shown here is derived from an EMBL/GenBank/DDBJ whole genome shotgun (WGS) entry which is preliminary data.</text>
</comment>
<organism evidence="1 2">
    <name type="scientific">Pelomonas candidula</name>
    <dbReference type="NCBI Taxonomy" id="3299025"/>
    <lineage>
        <taxon>Bacteria</taxon>
        <taxon>Pseudomonadati</taxon>
        <taxon>Pseudomonadota</taxon>
        <taxon>Betaproteobacteria</taxon>
        <taxon>Burkholderiales</taxon>
        <taxon>Sphaerotilaceae</taxon>
        <taxon>Roseateles</taxon>
    </lineage>
</organism>
<dbReference type="Pfam" id="PF05359">
    <property type="entry name" value="DUF748"/>
    <property type="match status" value="1"/>
</dbReference>
<proteinExistence type="predicted"/>
<dbReference type="RefSeq" id="WP_394411180.1">
    <property type="nucleotide sequence ID" value="NZ_JBIGIC010000006.1"/>
</dbReference>
<dbReference type="InterPro" id="IPR052894">
    <property type="entry name" value="AsmA-related"/>
</dbReference>
<accession>A0ABW7HCU8</accession>
<keyword evidence="2" id="KW-1185">Reference proteome</keyword>
<reference evidence="1 2" key="1">
    <citation type="submission" date="2024-08" db="EMBL/GenBank/DDBJ databases">
        <authorList>
            <person name="Lu H."/>
        </authorList>
    </citation>
    <scope>NUCLEOTIDE SEQUENCE [LARGE SCALE GENOMIC DNA]</scope>
    <source>
        <strain evidence="1 2">BYS78W</strain>
    </source>
</reference>
<name>A0ABW7HCU8_9BURK</name>
<dbReference type="PANTHER" id="PTHR30441">
    <property type="entry name" value="DUF748 DOMAIN-CONTAINING PROTEIN"/>
    <property type="match status" value="1"/>
</dbReference>
<evidence type="ECO:0000313" key="1">
    <source>
        <dbReference type="EMBL" id="MFG6487725.1"/>
    </source>
</evidence>
<dbReference type="Proteomes" id="UP001606134">
    <property type="component" value="Unassembled WGS sequence"/>
</dbReference>
<dbReference type="InterPro" id="IPR008023">
    <property type="entry name" value="DUF748"/>
</dbReference>
<dbReference type="EMBL" id="JBIGIC010000006">
    <property type="protein sequence ID" value="MFG6487725.1"/>
    <property type="molecule type" value="Genomic_DNA"/>
</dbReference>
<sequence>MTSSRSPVRIALWTLVGLSALISLLLLIVTLALPGWVADRGVALASEALGRPVKVGQAHFQPWRLAVVVDDLSIGSPAAGQPPLFTLGRLDAALSLRSLLRGHAVVESLTLTKPELRLARVSEGHYDIDDLLQRFAAKPGAPEGESPEFAVYNIELTEGRLLFDDRPVQRKHELAALHLALPFVSTLEADVKVKVLPHLSGKLDGVAFDSRAEALPFEDDASGRLSFKLAGLDLAPLAAYLPASLPLRLAGGTLDVDLALDFAEQPKQPPGVKLSGGLQLHELSLTQPDGQPLFNLKRLSLPLADVQPLRRQLSFGLIQLEEPSAWLRPLPASGQGSNGGGAAAPWQVNLAGVEVTDGRLSARELGLEAIQLKLGPAAWPLKGAAQLDASLRLAENGGALSTQAKLSPDALDAQADLQGLAVERLSAWLPLPGGARLAASLSGKAELRVKDPLASGAADRAKLTLRELQVSDGKLSLAAKPVLTLAGAQLDQADVDPAARTLRLSVLKLDTPRAQLARAGDGRLNIDALRSPETPASTAAPTWKIQLAGLQVDRGGLRWRDAAVPAGVAPVALAVEPLKLQLGALAWPATAPVQAQMTMQLAALGANDQPVPASAGSLQWTGRVGLAPLSATGNLQAQALPLQLLNAYLDPAWGLHLQRAELGLKAELNTSQQADGAWQATLGGDVRVGPLALLQTRVVDGQRVVGEDLLSWQALQLAGLKVALAPGAPPRMSAKEAALDDAYARLIVNEQGRFNLRDIGPAEAASAAAAAASAPAPAASAPQPEFAVESIRVNRGTVDFNDHFVKPNYSARLTDLQGSLGAFSSVGTAMAPLTVRGKVAGTGLLEIDGQLKPGAPLAMDVQANATDIELAPLSTYAGKYAGYAIERGKLSAKLNYKVEPGGQLVASNQIILNQLTFGDRVESPDATSLPVRFAVALLKDRNGVIDVNLPVSGSLNDPEFSVGGLVWKLFLNLIGKALTSPFSLFTGSDSPEEAQIAFAPGTAELAATDKLDRLAKTLADKPGVQLTLTGWADAETEVPAVRELRLAAALKAENAATPDAALKRLYAATKLPNKPRNVLGLAKDLPPAEMRGLLMASYDVDDEALRQLAVARAVAVRDALLARGAPNARVFLAAPKLCNGACESGWRPHVELSLGAQ</sequence>
<gene>
    <name evidence="1" type="ORF">ACG04R_13665</name>
</gene>